<protein>
    <submittedName>
        <fullName evidence="2">Nuclear transport factor 2 family protein</fullName>
    </submittedName>
</protein>
<dbReference type="Pfam" id="PF12680">
    <property type="entry name" value="SnoaL_2"/>
    <property type="match status" value="1"/>
</dbReference>
<reference evidence="2 3" key="1">
    <citation type="submission" date="2022-04" db="EMBL/GenBank/DDBJ databases">
        <title>Positive selection, recombination, and allopatry shape intraspecific diversity of widespread and dominant cyanobacteria.</title>
        <authorList>
            <person name="Wei J."/>
            <person name="Shu W."/>
            <person name="Hu C."/>
        </authorList>
    </citation>
    <scope>NUCLEOTIDE SEQUENCE [LARGE SCALE GENOMIC DNA]</scope>
    <source>
        <strain evidence="2 3">GB2-A5</strain>
    </source>
</reference>
<dbReference type="SUPFAM" id="SSF54427">
    <property type="entry name" value="NTF2-like"/>
    <property type="match status" value="1"/>
</dbReference>
<keyword evidence="3" id="KW-1185">Reference proteome</keyword>
<dbReference type="InterPro" id="IPR037401">
    <property type="entry name" value="SnoaL-like"/>
</dbReference>
<evidence type="ECO:0000313" key="2">
    <source>
        <dbReference type="EMBL" id="MEP0866025.1"/>
    </source>
</evidence>
<proteinExistence type="predicted"/>
<accession>A0ABV0JRG1</accession>
<gene>
    <name evidence="2" type="ORF">NDI37_16275</name>
</gene>
<dbReference type="EMBL" id="JAMPKK010000036">
    <property type="protein sequence ID" value="MEP0866025.1"/>
    <property type="molecule type" value="Genomic_DNA"/>
</dbReference>
<dbReference type="Gene3D" id="3.10.450.50">
    <property type="match status" value="1"/>
</dbReference>
<evidence type="ECO:0000313" key="3">
    <source>
        <dbReference type="Proteomes" id="UP001442494"/>
    </source>
</evidence>
<dbReference type="RefSeq" id="WP_190419486.1">
    <property type="nucleotide sequence ID" value="NZ_JAMPKK010000036.1"/>
</dbReference>
<dbReference type="Proteomes" id="UP001442494">
    <property type="component" value="Unassembled WGS sequence"/>
</dbReference>
<name>A0ABV0JRG1_9CYAN</name>
<comment type="caution">
    <text evidence="2">The sequence shown here is derived from an EMBL/GenBank/DDBJ whole genome shotgun (WGS) entry which is preliminary data.</text>
</comment>
<feature type="domain" description="SnoaL-like" evidence="1">
    <location>
        <begin position="11"/>
        <end position="107"/>
    </location>
</feature>
<evidence type="ECO:0000259" key="1">
    <source>
        <dbReference type="Pfam" id="PF12680"/>
    </source>
</evidence>
<dbReference type="InterPro" id="IPR032710">
    <property type="entry name" value="NTF2-like_dom_sf"/>
</dbReference>
<organism evidence="2 3">
    <name type="scientific">Funiculus sociatus GB2-A5</name>
    <dbReference type="NCBI Taxonomy" id="2933946"/>
    <lineage>
        <taxon>Bacteria</taxon>
        <taxon>Bacillati</taxon>
        <taxon>Cyanobacteriota</taxon>
        <taxon>Cyanophyceae</taxon>
        <taxon>Coleofasciculales</taxon>
        <taxon>Coleofasciculaceae</taxon>
        <taxon>Funiculus</taxon>
    </lineage>
</organism>
<sequence length="135" mass="15317">MKNPLATVYCYIAAWNEREPSRRRELIRQAFAEDAVYVDPLSKAQGYDEIDKAIASFFEMLPGTAFLVSDEIHRQNSILSYSWKLTALDGSTLVEGSDRVQLAEDGRYRYAIGFYVADPVETSNKAKTAFEAYQN</sequence>